<name>W0HUF2_9GAMM</name>
<dbReference type="Pfam" id="PF03861">
    <property type="entry name" value="ANTAR"/>
    <property type="match status" value="1"/>
</dbReference>
<dbReference type="RefSeq" id="WP_038668537.1">
    <property type="nucleotide sequence ID" value="NZ_CP006569.1"/>
</dbReference>
<sequence>MKSVVPTARHFTDLARATAIAELSGLLQTGRLINRVSQLIDALQLERGTSNIWLSSDGRLFDRERGARTRHALQARQEADIELAALAQRQPQVGGARLFNRAARALTALETLPALREGISHKTLEPSAAMSGFNEVIRQLLSLIFDAADAATEPAVSRAMIALFSFMQGKELAGQERALGAAGFACGAFGDAERLKLTTLIEGQNRCFATFSQFAAEGVMQRWAAHRFDNAEFERLRRIACTQPHPDIAGEESALRWFALHTRRMNGFKQVQSALEAALMDSCRAAIRQAERQEEPPASPHPAAEDGAFQLVISPLEETPPGALTTDFLSPQLSRSVLSLAQQQSLRLQQLGQELATLRAGVEERKVIDQAKALLIRHRNLSEEQAYQTLRTMAMNQNKRLVEIAAAILAIADVL</sequence>
<proteinExistence type="predicted"/>
<evidence type="ECO:0000313" key="2">
    <source>
        <dbReference type="EMBL" id="AHF77456.1"/>
    </source>
</evidence>
<dbReference type="PROSITE" id="PS50921">
    <property type="entry name" value="ANTAR"/>
    <property type="match status" value="1"/>
</dbReference>
<dbReference type="HOGENOM" id="CLU_052982_0_0_6"/>
<gene>
    <name evidence="2" type="primary">nasR</name>
    <name evidence="2" type="ORF">Sant_2413</name>
</gene>
<dbReference type="SMART" id="SM01012">
    <property type="entry name" value="ANTAR"/>
    <property type="match status" value="1"/>
</dbReference>
<dbReference type="AlphaFoldDB" id="W0HUF2"/>
<reference evidence="2 3" key="1">
    <citation type="journal article" date="2014" name="Genome Biol. Evol.">
        <title>Genome degeneration and adaptation in a nascent stage of symbiosis.</title>
        <authorList>
            <person name="Oakeson K.F."/>
            <person name="Gil R."/>
            <person name="Clayton A.L."/>
            <person name="Dunn D.M."/>
            <person name="von Niederhausern A.C."/>
            <person name="Hamil C."/>
            <person name="Aoyagi A."/>
            <person name="Duval B."/>
            <person name="Baca A."/>
            <person name="Silva F.J."/>
            <person name="Vallier A."/>
            <person name="Jackson D.G."/>
            <person name="Latorre A."/>
            <person name="Weiss R.B."/>
            <person name="Heddi A."/>
            <person name="Moya A."/>
            <person name="Dale C."/>
        </authorList>
    </citation>
    <scope>NUCLEOTIDE SEQUENCE [LARGE SCALE GENOMIC DNA]</scope>
    <source>
        <strain evidence="2 3">HS1</strain>
    </source>
</reference>
<dbReference type="Proteomes" id="UP000019028">
    <property type="component" value="Chromosome"/>
</dbReference>
<keyword evidence="3" id="KW-1185">Reference proteome</keyword>
<feature type="domain" description="ANTAR" evidence="1">
    <location>
        <begin position="348"/>
        <end position="409"/>
    </location>
</feature>
<dbReference type="SUPFAM" id="SSF52172">
    <property type="entry name" value="CheY-like"/>
    <property type="match status" value="1"/>
</dbReference>
<protein>
    <submittedName>
        <fullName evidence="2">Putative nitrate and nitrite-responsive positive regulator</fullName>
    </submittedName>
</protein>
<dbReference type="InterPro" id="IPR036388">
    <property type="entry name" value="WH-like_DNA-bd_sf"/>
</dbReference>
<dbReference type="KEGG" id="sod:Sant_2413"/>
<dbReference type="InterPro" id="IPR005561">
    <property type="entry name" value="ANTAR"/>
</dbReference>
<organism evidence="2 3">
    <name type="scientific">Sodalis praecaptivus</name>
    <dbReference type="NCBI Taxonomy" id="1239307"/>
    <lineage>
        <taxon>Bacteria</taxon>
        <taxon>Pseudomonadati</taxon>
        <taxon>Pseudomonadota</taxon>
        <taxon>Gammaproteobacteria</taxon>
        <taxon>Enterobacterales</taxon>
        <taxon>Bruguierivoracaceae</taxon>
        <taxon>Sodalis</taxon>
    </lineage>
</organism>
<dbReference type="Pfam" id="PF08376">
    <property type="entry name" value="NIT"/>
    <property type="match status" value="1"/>
</dbReference>
<dbReference type="GO" id="GO:0003723">
    <property type="term" value="F:RNA binding"/>
    <property type="evidence" value="ECO:0007669"/>
    <property type="project" value="InterPro"/>
</dbReference>
<dbReference type="Gene3D" id="1.10.10.10">
    <property type="entry name" value="Winged helix-like DNA-binding domain superfamily/Winged helix DNA-binding domain"/>
    <property type="match status" value="1"/>
</dbReference>
<dbReference type="EMBL" id="CP006569">
    <property type="protein sequence ID" value="AHF77456.1"/>
    <property type="molecule type" value="Genomic_DNA"/>
</dbReference>
<dbReference type="PATRIC" id="fig|1239307.3.peg.2688"/>
<accession>W0HUF2</accession>
<dbReference type="InterPro" id="IPR013587">
    <property type="entry name" value="Nitrate/nitrite_sensing"/>
</dbReference>
<dbReference type="OrthoDB" id="9782798at2"/>
<evidence type="ECO:0000313" key="3">
    <source>
        <dbReference type="Proteomes" id="UP000019028"/>
    </source>
</evidence>
<evidence type="ECO:0000259" key="1">
    <source>
        <dbReference type="PROSITE" id="PS50921"/>
    </source>
</evidence>
<dbReference type="InterPro" id="IPR011006">
    <property type="entry name" value="CheY-like_superfamily"/>
</dbReference>